<dbReference type="Gene3D" id="3.50.50.60">
    <property type="entry name" value="FAD/NAD(P)-binding domain"/>
    <property type="match status" value="1"/>
</dbReference>
<dbReference type="GO" id="GO:0016787">
    <property type="term" value="F:hydrolase activity"/>
    <property type="evidence" value="ECO:0007669"/>
    <property type="project" value="UniProtKB-KW"/>
</dbReference>
<keyword evidence="3" id="KW-0378">Hydrolase</keyword>
<evidence type="ECO:0000259" key="2">
    <source>
        <dbReference type="Pfam" id="PF13454"/>
    </source>
</evidence>
<dbReference type="PANTHER" id="PTHR40254:SF1">
    <property type="entry name" value="BLR0577 PROTEIN"/>
    <property type="match status" value="1"/>
</dbReference>
<evidence type="ECO:0000313" key="4">
    <source>
        <dbReference type="Proteomes" id="UP000239990"/>
    </source>
</evidence>
<organism evidence="3 4">
    <name type="scientific">Achromobacter spanius</name>
    <dbReference type="NCBI Taxonomy" id="217203"/>
    <lineage>
        <taxon>Bacteria</taxon>
        <taxon>Pseudomonadati</taxon>
        <taxon>Pseudomonadota</taxon>
        <taxon>Betaproteobacteria</taxon>
        <taxon>Burkholderiales</taxon>
        <taxon>Alcaligenaceae</taxon>
        <taxon>Achromobacter</taxon>
    </lineage>
</organism>
<dbReference type="Pfam" id="PF13454">
    <property type="entry name" value="NAD_binding_9"/>
    <property type="match status" value="1"/>
</dbReference>
<dbReference type="PANTHER" id="PTHR40254">
    <property type="entry name" value="BLR0577 PROTEIN"/>
    <property type="match status" value="1"/>
</dbReference>
<accession>A0A2S5GQN4</accession>
<protein>
    <submittedName>
        <fullName evidence="3">Hydroxyacylglutathione hydrolase</fullName>
    </submittedName>
</protein>
<dbReference type="OrthoDB" id="101972at2"/>
<feature type="region of interest" description="Disordered" evidence="1">
    <location>
        <begin position="523"/>
        <end position="555"/>
    </location>
</feature>
<dbReference type="InterPro" id="IPR036188">
    <property type="entry name" value="FAD/NAD-bd_sf"/>
</dbReference>
<dbReference type="InterPro" id="IPR038732">
    <property type="entry name" value="HpyO/CreE_NAD-binding"/>
</dbReference>
<dbReference type="Proteomes" id="UP000239990">
    <property type="component" value="Unassembled WGS sequence"/>
</dbReference>
<dbReference type="SUPFAM" id="SSF51905">
    <property type="entry name" value="FAD/NAD(P)-binding domain"/>
    <property type="match status" value="1"/>
</dbReference>
<feature type="domain" description="FAD-dependent urate hydroxylase HpyO/Asp monooxygenase CreE-like FAD/NAD(P)-binding" evidence="2">
    <location>
        <begin position="14"/>
        <end position="181"/>
    </location>
</feature>
<evidence type="ECO:0000313" key="3">
    <source>
        <dbReference type="EMBL" id="PPA75248.1"/>
    </source>
</evidence>
<name>A0A2S5GQN4_9BURK</name>
<dbReference type="EMBL" id="PREU01000007">
    <property type="protein sequence ID" value="PPA75248.1"/>
    <property type="molecule type" value="Genomic_DNA"/>
</dbReference>
<reference evidence="3 4" key="1">
    <citation type="submission" date="2018-02" db="EMBL/GenBank/DDBJ databases">
        <title>Draft Genome of Achromobacter spanius stain 6.</title>
        <authorList>
            <person name="Gunasekera T.S."/>
            <person name="Radwan O."/>
            <person name="Ruiz O.N."/>
        </authorList>
    </citation>
    <scope>NUCLEOTIDE SEQUENCE [LARGE SCALE GENOMIC DNA]</scope>
    <source>
        <strain evidence="3 4">6</strain>
    </source>
</reference>
<dbReference type="AlphaFoldDB" id="A0A2S5GQN4"/>
<gene>
    <name evidence="3" type="ORF">C4E15_16160</name>
</gene>
<sequence>MGLGGDTRLPVDVAIVGGGSVAVSFLYQLLLSWQAQGVPCPLTAPLTVALFEPQAEPGPGGAYQEDLPSNLLNIPAGNMSARADHRLDFVEWLRAQDPAWLRGYGVTDIQPSDFLPRPLFGAYLRAVYARCRDLAHALGIALAHVPCRVRRVSPLPDGTVHVEPDGAPPCVARYAVLCNGNLPSQAFPALHDAPGYFNSPYPVADLAARIAPDASVCIIGTSLSAVDAVAALQQAGHRGPLLCVSRNGRLPSVRSPHNQPPTALRHLSREGAVALARRHGGALSLEVIAQALQDEVRAMGGALDADEIFGLATDAVRALDDEIRRSSQAARPWQAVAAATNAAVDEIWRLLPDTERHRFQSRWRALWMARRATFPMRNALKLQALFKTGQLQVRAGFVDSRHDAGTGQFHTRLSTPDGSAEHRSDALINATSFSVDVARTDDALVAGLLRDGHAVSDPFGGLALDFDTGCVRNAQGAVWEQVSVLGSLAGGTYFWTTSMDVNARLARDQAMRIAAALSPRTDAIDSDSLAGSPSLAKWTAHRPTHPAPAASSWPR</sequence>
<proteinExistence type="predicted"/>
<evidence type="ECO:0000256" key="1">
    <source>
        <dbReference type="SAM" id="MobiDB-lite"/>
    </source>
</evidence>
<comment type="caution">
    <text evidence="3">The sequence shown here is derived from an EMBL/GenBank/DDBJ whole genome shotgun (WGS) entry which is preliminary data.</text>
</comment>
<dbReference type="InterPro" id="IPR052189">
    <property type="entry name" value="L-asp_N-monooxygenase_NS-form"/>
</dbReference>